<dbReference type="Proteomes" id="UP000807504">
    <property type="component" value="Unassembled WGS sequence"/>
</dbReference>
<accession>A0A8T0E601</accession>
<gene>
    <name evidence="2" type="ORF">HNY73_019415</name>
</gene>
<evidence type="ECO:0000256" key="1">
    <source>
        <dbReference type="SAM" id="MobiDB-lite"/>
    </source>
</evidence>
<reference evidence="2" key="1">
    <citation type="journal article" date="2020" name="bioRxiv">
        <title>Chromosome-level reference genome of the European wasp spider Argiope bruennichi: a resource for studies on range expansion and evolutionary adaptation.</title>
        <authorList>
            <person name="Sheffer M.M."/>
            <person name="Hoppe A."/>
            <person name="Krehenwinkel H."/>
            <person name="Uhl G."/>
            <person name="Kuss A.W."/>
            <person name="Jensen L."/>
            <person name="Jensen C."/>
            <person name="Gillespie R.G."/>
            <person name="Hoff K.J."/>
            <person name="Prost S."/>
        </authorList>
    </citation>
    <scope>NUCLEOTIDE SEQUENCE</scope>
</reference>
<reference evidence="2" key="2">
    <citation type="submission" date="2020-06" db="EMBL/GenBank/DDBJ databases">
        <authorList>
            <person name="Sheffer M."/>
        </authorList>
    </citation>
    <scope>NUCLEOTIDE SEQUENCE</scope>
</reference>
<feature type="region of interest" description="Disordered" evidence="1">
    <location>
        <begin position="45"/>
        <end position="68"/>
    </location>
</feature>
<name>A0A8T0E601_ARGBR</name>
<dbReference type="AlphaFoldDB" id="A0A8T0E601"/>
<evidence type="ECO:0000313" key="3">
    <source>
        <dbReference type="Proteomes" id="UP000807504"/>
    </source>
</evidence>
<protein>
    <submittedName>
        <fullName evidence="2">Uncharacterized protein</fullName>
    </submittedName>
</protein>
<feature type="compositionally biased region" description="Polar residues" evidence="1">
    <location>
        <begin position="1"/>
        <end position="10"/>
    </location>
</feature>
<dbReference type="EMBL" id="JABXBU010002230">
    <property type="protein sequence ID" value="KAF8766342.1"/>
    <property type="molecule type" value="Genomic_DNA"/>
</dbReference>
<feature type="region of interest" description="Disordered" evidence="1">
    <location>
        <begin position="1"/>
        <end position="25"/>
    </location>
</feature>
<keyword evidence="3" id="KW-1185">Reference proteome</keyword>
<comment type="caution">
    <text evidence="2">The sequence shown here is derived from an EMBL/GenBank/DDBJ whole genome shotgun (WGS) entry which is preliminary data.</text>
</comment>
<organism evidence="2 3">
    <name type="scientific">Argiope bruennichi</name>
    <name type="common">Wasp spider</name>
    <name type="synonym">Aranea bruennichi</name>
    <dbReference type="NCBI Taxonomy" id="94029"/>
    <lineage>
        <taxon>Eukaryota</taxon>
        <taxon>Metazoa</taxon>
        <taxon>Ecdysozoa</taxon>
        <taxon>Arthropoda</taxon>
        <taxon>Chelicerata</taxon>
        <taxon>Arachnida</taxon>
        <taxon>Araneae</taxon>
        <taxon>Araneomorphae</taxon>
        <taxon>Entelegynae</taxon>
        <taxon>Araneoidea</taxon>
        <taxon>Araneidae</taxon>
        <taxon>Argiope</taxon>
    </lineage>
</organism>
<sequence length="82" mass="9225">MCAPLSSATTESRRNGPLSRSSTWEGNESWRVWWLEMSLDDITSKQNRNDKVSSGSIEGHHHKKKSKAIHTCSGKVMLTIIL</sequence>
<evidence type="ECO:0000313" key="2">
    <source>
        <dbReference type="EMBL" id="KAF8766342.1"/>
    </source>
</evidence>
<proteinExistence type="predicted"/>